<proteinExistence type="predicted"/>
<gene>
    <name evidence="2" type="ORF">AB0E65_29695</name>
</gene>
<keyword evidence="3" id="KW-1185">Reference proteome</keyword>
<protein>
    <submittedName>
        <fullName evidence="2">Uncharacterized protein</fullName>
    </submittedName>
</protein>
<name>A0ABV2YRI5_9ACTN</name>
<organism evidence="2 3">
    <name type="scientific">Streptomyces fragilis</name>
    <dbReference type="NCBI Taxonomy" id="67301"/>
    <lineage>
        <taxon>Bacteria</taxon>
        <taxon>Bacillati</taxon>
        <taxon>Actinomycetota</taxon>
        <taxon>Actinomycetes</taxon>
        <taxon>Kitasatosporales</taxon>
        <taxon>Streptomycetaceae</taxon>
        <taxon>Streptomyces</taxon>
    </lineage>
</organism>
<evidence type="ECO:0000313" key="3">
    <source>
        <dbReference type="Proteomes" id="UP001550850"/>
    </source>
</evidence>
<reference evidence="2 3" key="1">
    <citation type="submission" date="2024-06" db="EMBL/GenBank/DDBJ databases">
        <title>The Natural Products Discovery Center: Release of the First 8490 Sequenced Strains for Exploring Actinobacteria Biosynthetic Diversity.</title>
        <authorList>
            <person name="Kalkreuter E."/>
            <person name="Kautsar S.A."/>
            <person name="Yang D."/>
            <person name="Bader C.D."/>
            <person name="Teijaro C.N."/>
            <person name="Fluegel L."/>
            <person name="Davis C.M."/>
            <person name="Simpson J.R."/>
            <person name="Lauterbach L."/>
            <person name="Steele A.D."/>
            <person name="Gui C."/>
            <person name="Meng S."/>
            <person name="Li G."/>
            <person name="Viehrig K."/>
            <person name="Ye F."/>
            <person name="Su P."/>
            <person name="Kiefer A.F."/>
            <person name="Nichols A."/>
            <person name="Cepeda A.J."/>
            <person name="Yan W."/>
            <person name="Fan B."/>
            <person name="Jiang Y."/>
            <person name="Adhikari A."/>
            <person name="Zheng C.-J."/>
            <person name="Schuster L."/>
            <person name="Cowan T.M."/>
            <person name="Smanski M.J."/>
            <person name="Chevrette M.G."/>
            <person name="De Carvalho L.P.S."/>
            <person name="Shen B."/>
        </authorList>
    </citation>
    <scope>NUCLEOTIDE SEQUENCE [LARGE SCALE GENOMIC DNA]</scope>
    <source>
        <strain evidence="2 3">NPDC038104</strain>
    </source>
</reference>
<evidence type="ECO:0000313" key="2">
    <source>
        <dbReference type="EMBL" id="MEU3558349.1"/>
    </source>
</evidence>
<evidence type="ECO:0000256" key="1">
    <source>
        <dbReference type="SAM" id="MobiDB-lite"/>
    </source>
</evidence>
<dbReference type="EMBL" id="JBEZUR010000099">
    <property type="protein sequence ID" value="MEU3558349.1"/>
    <property type="molecule type" value="Genomic_DNA"/>
</dbReference>
<comment type="caution">
    <text evidence="2">The sequence shown here is derived from an EMBL/GenBank/DDBJ whole genome shotgun (WGS) entry which is preliminary data.</text>
</comment>
<accession>A0ABV2YRI5</accession>
<sequence>MQQQLLRRRPEDRGPERVPSGAGRDQGVDRRQHGERDGHGSRARESSPGGRVPGRAEQEGGAGPEQCRGDPPVPGR</sequence>
<feature type="compositionally biased region" description="Basic and acidic residues" evidence="1">
    <location>
        <begin position="26"/>
        <end position="45"/>
    </location>
</feature>
<feature type="region of interest" description="Disordered" evidence="1">
    <location>
        <begin position="1"/>
        <end position="76"/>
    </location>
</feature>
<dbReference type="Proteomes" id="UP001550850">
    <property type="component" value="Unassembled WGS sequence"/>
</dbReference>
<dbReference type="RefSeq" id="WP_159105552.1">
    <property type="nucleotide sequence ID" value="NZ_BEVZ01000002.1"/>
</dbReference>